<dbReference type="PANTHER" id="PTHR23416">
    <property type="entry name" value="SIALIC ACID SYNTHASE-RELATED"/>
    <property type="match status" value="1"/>
</dbReference>
<reference evidence="4" key="1">
    <citation type="submission" date="2018-09" db="EMBL/GenBank/DDBJ databases">
        <authorList>
            <person name="Kim I."/>
        </authorList>
    </citation>
    <scope>NUCLEOTIDE SEQUENCE [LARGE SCALE GENOMIC DNA]</scope>
    <source>
        <strain evidence="4">DD4a</strain>
    </source>
</reference>
<sequence length="203" mass="22198">MTNVPPASPADPPVINLADAPGERAAWDRPLWQVLAWSVVELVLVTNPWQISSALRVAALRAFGAKIGHQVVFRPRTRVRFPWKLSIGHRSWIGEGVWLHNQARITIGSDVVISQESFLTTGSHRHRRDMALITRPITIGDGAWVTSRAMVLGGTTLGRSVLVRPMSVVQGSFDANSVVSGNPATTVGRRFNHAPSGRYARDT</sequence>
<dbReference type="Proteomes" id="UP000265742">
    <property type="component" value="Unassembled WGS sequence"/>
</dbReference>
<dbReference type="Gene3D" id="2.160.10.10">
    <property type="entry name" value="Hexapeptide repeat proteins"/>
    <property type="match status" value="1"/>
</dbReference>
<keyword evidence="2 3" id="KW-0808">Transferase</keyword>
<dbReference type="InterPro" id="IPR051159">
    <property type="entry name" value="Hexapeptide_acetyltransf"/>
</dbReference>
<comment type="similarity">
    <text evidence="1">Belongs to the transferase hexapeptide repeat family.</text>
</comment>
<dbReference type="CDD" id="cd05825">
    <property type="entry name" value="LbH_wcaF_like"/>
    <property type="match status" value="1"/>
</dbReference>
<dbReference type="EMBL" id="QXTG01000002">
    <property type="protein sequence ID" value="RIX28804.1"/>
    <property type="molecule type" value="Genomic_DNA"/>
</dbReference>
<comment type="caution">
    <text evidence="3">The sequence shown here is derived from an EMBL/GenBank/DDBJ whole genome shotgun (WGS) entry which is preliminary data.</text>
</comment>
<accession>A0A3A1U7B5</accession>
<protein>
    <submittedName>
        <fullName evidence="3">Acetyltransferase</fullName>
    </submittedName>
</protein>
<dbReference type="InterPro" id="IPR011004">
    <property type="entry name" value="Trimer_LpxA-like_sf"/>
</dbReference>
<dbReference type="GO" id="GO:0005829">
    <property type="term" value="C:cytosol"/>
    <property type="evidence" value="ECO:0007669"/>
    <property type="project" value="TreeGrafter"/>
</dbReference>
<name>A0A3A1U7B5_9MICO</name>
<evidence type="ECO:0000256" key="2">
    <source>
        <dbReference type="ARBA" id="ARBA00022679"/>
    </source>
</evidence>
<dbReference type="SUPFAM" id="SSF51161">
    <property type="entry name" value="Trimeric LpxA-like enzymes"/>
    <property type="match status" value="1"/>
</dbReference>
<dbReference type="GO" id="GO:0008374">
    <property type="term" value="F:O-acyltransferase activity"/>
    <property type="evidence" value="ECO:0007669"/>
    <property type="project" value="TreeGrafter"/>
</dbReference>
<keyword evidence="4" id="KW-1185">Reference proteome</keyword>
<dbReference type="AlphaFoldDB" id="A0A3A1U7B5"/>
<gene>
    <name evidence="3" type="ORF">D1781_15565</name>
</gene>
<evidence type="ECO:0000313" key="3">
    <source>
        <dbReference type="EMBL" id="RIX28804.1"/>
    </source>
</evidence>
<evidence type="ECO:0000256" key="1">
    <source>
        <dbReference type="ARBA" id="ARBA00007274"/>
    </source>
</evidence>
<proteinExistence type="inferred from homology"/>
<evidence type="ECO:0000313" key="4">
    <source>
        <dbReference type="Proteomes" id="UP000265742"/>
    </source>
</evidence>
<organism evidence="3 4">
    <name type="scientific">Amnibacterium setariae</name>
    <dbReference type="NCBI Taxonomy" id="2306585"/>
    <lineage>
        <taxon>Bacteria</taxon>
        <taxon>Bacillati</taxon>
        <taxon>Actinomycetota</taxon>
        <taxon>Actinomycetes</taxon>
        <taxon>Micrococcales</taxon>
        <taxon>Microbacteriaceae</taxon>
        <taxon>Amnibacterium</taxon>
    </lineage>
</organism>
<dbReference type="PANTHER" id="PTHR23416:SF23">
    <property type="entry name" value="ACETYLTRANSFERASE C18B11.09C-RELATED"/>
    <property type="match status" value="1"/>
</dbReference>